<organism evidence="3 4">
    <name type="scientific">Psychrilyobacter piezotolerans</name>
    <dbReference type="NCBI Taxonomy" id="2293438"/>
    <lineage>
        <taxon>Bacteria</taxon>
        <taxon>Fusobacteriati</taxon>
        <taxon>Fusobacteriota</taxon>
        <taxon>Fusobacteriia</taxon>
        <taxon>Fusobacteriales</taxon>
        <taxon>Fusobacteriaceae</taxon>
        <taxon>Psychrilyobacter</taxon>
    </lineage>
</organism>
<dbReference type="EMBL" id="QUAJ01000001">
    <property type="protein sequence ID" value="REI43217.1"/>
    <property type="molecule type" value="Genomic_DNA"/>
</dbReference>
<feature type="domain" description="SHOCT" evidence="2">
    <location>
        <begin position="53"/>
        <end position="79"/>
    </location>
</feature>
<reference evidence="3 4" key="1">
    <citation type="submission" date="2018-08" db="EMBL/GenBank/DDBJ databases">
        <title>Draft genome sequence of Psychrilyobacter sp. strain SD5 isolated from Black Sea water.</title>
        <authorList>
            <person name="Yadav S."/>
            <person name="Villanueva L."/>
            <person name="Damste J.S.S."/>
        </authorList>
    </citation>
    <scope>NUCLEOTIDE SEQUENCE [LARGE SCALE GENOMIC DNA]</scope>
    <source>
        <strain evidence="3 4">SD5</strain>
    </source>
</reference>
<evidence type="ECO:0000256" key="1">
    <source>
        <dbReference type="SAM" id="Phobius"/>
    </source>
</evidence>
<name>A0ABX9KLE2_9FUSO</name>
<keyword evidence="1" id="KW-0472">Membrane</keyword>
<protein>
    <submittedName>
        <fullName evidence="3">SHOCT domain-containing protein</fullName>
    </submittedName>
</protein>
<gene>
    <name evidence="3" type="ORF">DYH56_00755</name>
</gene>
<sequence>MGYHMMDGLPGGVYWVFMLFRGVAGFIFPIILLYLVYRFMKGKEGEFLQKSETPLERLKMRLAKGEITKEEYEELKKIIED</sequence>
<dbReference type="Proteomes" id="UP000263486">
    <property type="component" value="Unassembled WGS sequence"/>
</dbReference>
<accession>A0ABX9KLE2</accession>
<dbReference type="RefSeq" id="WP_114640936.1">
    <property type="nucleotide sequence ID" value="NZ_JAACIO010000001.1"/>
</dbReference>
<keyword evidence="1" id="KW-0812">Transmembrane</keyword>
<proteinExistence type="predicted"/>
<keyword evidence="4" id="KW-1185">Reference proteome</keyword>
<evidence type="ECO:0000313" key="3">
    <source>
        <dbReference type="EMBL" id="REI43217.1"/>
    </source>
</evidence>
<feature type="transmembrane region" description="Helical" evidence="1">
    <location>
        <begin position="12"/>
        <end position="37"/>
    </location>
</feature>
<keyword evidence="1" id="KW-1133">Transmembrane helix</keyword>
<comment type="caution">
    <text evidence="3">The sequence shown here is derived from an EMBL/GenBank/DDBJ whole genome shotgun (WGS) entry which is preliminary data.</text>
</comment>
<dbReference type="InterPro" id="IPR018649">
    <property type="entry name" value="SHOCT"/>
</dbReference>
<evidence type="ECO:0000259" key="2">
    <source>
        <dbReference type="Pfam" id="PF09851"/>
    </source>
</evidence>
<dbReference type="Pfam" id="PF09851">
    <property type="entry name" value="SHOCT"/>
    <property type="match status" value="1"/>
</dbReference>
<evidence type="ECO:0000313" key="4">
    <source>
        <dbReference type="Proteomes" id="UP000263486"/>
    </source>
</evidence>